<keyword evidence="1" id="KW-0472">Membrane</keyword>
<sequence>MNACTMKNKKQAKNSVKKLSILIPAYNESKTIIGILEKIIRVDLPESIKKEIIIIDDCSTDHTDEKVAQVMKSHSEMYIKYIRLKENRGKGYAVRTGITNATGEIIIVQDADLEYDPNDYSILLQPILSGKYKIVYGSRLLNRNNKYSYHSFYWGGRLISLITSLLFSCKITDEPTCYKMFDASVLKSIPLTYDRFGFCPEITAKARRCGYAIKEVPINYYPRSKQEGKKIKWCDGVEAICILFKFRFHNKWQPMQYRNMRKANTAYQSRPVTNRRRLLKNVSFLILATLLVFYAFSKQPGYHWVYFNLLRGNMETIKKYPKLTFEQKMQMKLGTSYEYLLYLKQATPENAVILYPDSKDFHEKGSPFTQNIDNKIYATRFLYPRKLILESERKTGKYKNEITHVAIVNGKGTEKLPYPVDTKFQHGVLPLKPQTK</sequence>
<dbReference type="InterPro" id="IPR001173">
    <property type="entry name" value="Glyco_trans_2-like"/>
</dbReference>
<keyword evidence="1" id="KW-1133">Transmembrane helix</keyword>
<feature type="transmembrane region" description="Helical" evidence="1">
    <location>
        <begin position="278"/>
        <end position="296"/>
    </location>
</feature>
<accession>A0A7J4XCG5</accession>
<dbReference type="AlphaFoldDB" id="A0A7J4XCG5"/>
<dbReference type="GO" id="GO:0016740">
    <property type="term" value="F:transferase activity"/>
    <property type="evidence" value="ECO:0007669"/>
    <property type="project" value="UniProtKB-KW"/>
</dbReference>
<dbReference type="InterPro" id="IPR050256">
    <property type="entry name" value="Glycosyltransferase_2"/>
</dbReference>
<keyword evidence="1" id="KW-0812">Transmembrane</keyword>
<proteinExistence type="predicted"/>
<dbReference type="EMBL" id="VWMK01000042">
    <property type="protein sequence ID" value="KAA3756750.1"/>
    <property type="molecule type" value="Genomic_DNA"/>
</dbReference>
<comment type="caution">
    <text evidence="3">The sequence shown here is derived from an EMBL/GenBank/DDBJ whole genome shotgun (WGS) entry which is preliminary data.</text>
</comment>
<protein>
    <submittedName>
        <fullName evidence="3">Glycosyltransferase family 2 protein</fullName>
    </submittedName>
</protein>
<evidence type="ECO:0000313" key="4">
    <source>
        <dbReference type="Proteomes" id="UP000422221"/>
    </source>
</evidence>
<name>A0A7J4XCG5_9BACE</name>
<organism evidence="3 4">
    <name type="scientific">Bacteroides salyersiae</name>
    <dbReference type="NCBI Taxonomy" id="291644"/>
    <lineage>
        <taxon>Bacteria</taxon>
        <taxon>Pseudomonadati</taxon>
        <taxon>Bacteroidota</taxon>
        <taxon>Bacteroidia</taxon>
        <taxon>Bacteroidales</taxon>
        <taxon>Bacteroidaceae</taxon>
        <taxon>Bacteroides</taxon>
    </lineage>
</organism>
<dbReference type="SUPFAM" id="SSF53448">
    <property type="entry name" value="Nucleotide-diphospho-sugar transferases"/>
    <property type="match status" value="1"/>
</dbReference>
<dbReference type="InterPro" id="IPR029044">
    <property type="entry name" value="Nucleotide-diphossugar_trans"/>
</dbReference>
<feature type="domain" description="Glycosyltransferase 2-like" evidence="2">
    <location>
        <begin position="20"/>
        <end position="188"/>
    </location>
</feature>
<evidence type="ECO:0000313" key="3">
    <source>
        <dbReference type="EMBL" id="KAA3756750.1"/>
    </source>
</evidence>
<gene>
    <name evidence="3" type="ORF">F3F73_23240</name>
</gene>
<dbReference type="PANTHER" id="PTHR48090:SF7">
    <property type="entry name" value="RFBJ PROTEIN"/>
    <property type="match status" value="1"/>
</dbReference>
<dbReference type="Pfam" id="PF00535">
    <property type="entry name" value="Glycos_transf_2"/>
    <property type="match status" value="1"/>
</dbReference>
<evidence type="ECO:0000256" key="1">
    <source>
        <dbReference type="SAM" id="Phobius"/>
    </source>
</evidence>
<dbReference type="Gene3D" id="3.90.550.10">
    <property type="entry name" value="Spore Coat Polysaccharide Biosynthesis Protein SpsA, Chain A"/>
    <property type="match status" value="1"/>
</dbReference>
<keyword evidence="3" id="KW-0808">Transferase</keyword>
<dbReference type="CDD" id="cd04179">
    <property type="entry name" value="DPM_DPG-synthase_like"/>
    <property type="match status" value="1"/>
</dbReference>
<dbReference type="Proteomes" id="UP000422221">
    <property type="component" value="Unassembled WGS sequence"/>
</dbReference>
<reference evidence="3 4" key="1">
    <citation type="journal article" date="2019" name="Nat. Med.">
        <title>A library of human gut bacterial isolates paired with longitudinal multiomics data enables mechanistic microbiome research.</title>
        <authorList>
            <person name="Poyet M."/>
            <person name="Groussin M."/>
            <person name="Gibbons S.M."/>
            <person name="Avila-Pacheco J."/>
            <person name="Jiang X."/>
            <person name="Kearney S.M."/>
            <person name="Perrotta A.R."/>
            <person name="Berdy B."/>
            <person name="Zhao S."/>
            <person name="Lieberman T.D."/>
            <person name="Swanson P.K."/>
            <person name="Smith M."/>
            <person name="Roesemann S."/>
            <person name="Alexander J.E."/>
            <person name="Rich S.A."/>
            <person name="Livny J."/>
            <person name="Vlamakis H."/>
            <person name="Clish C."/>
            <person name="Bullock K."/>
            <person name="Deik A."/>
            <person name="Scott J."/>
            <person name="Pierce K.A."/>
            <person name="Xavier R.J."/>
            <person name="Alm E.J."/>
        </authorList>
    </citation>
    <scope>NUCLEOTIDE SEQUENCE [LARGE SCALE GENOMIC DNA]</scope>
    <source>
        <strain evidence="3 4">BIOML-A10</strain>
    </source>
</reference>
<dbReference type="PANTHER" id="PTHR48090">
    <property type="entry name" value="UNDECAPRENYL-PHOSPHATE 4-DEOXY-4-FORMAMIDO-L-ARABINOSE TRANSFERASE-RELATED"/>
    <property type="match status" value="1"/>
</dbReference>
<evidence type="ECO:0000259" key="2">
    <source>
        <dbReference type="Pfam" id="PF00535"/>
    </source>
</evidence>